<dbReference type="EMBL" id="FTMK01000013">
    <property type="protein sequence ID" value="SIQ74059.1"/>
    <property type="molecule type" value="Genomic_DNA"/>
</dbReference>
<name>A0A1N6V8L0_9RHOB</name>
<reference evidence="2 3" key="1">
    <citation type="submission" date="2017-01" db="EMBL/GenBank/DDBJ databases">
        <authorList>
            <person name="Varghese N."/>
            <person name="Submissions S."/>
        </authorList>
    </citation>
    <scope>NUCLEOTIDE SEQUENCE [LARGE SCALE GENOMIC DNA]</scope>
    <source>
        <strain evidence="2 3">ATCC 700171</strain>
    </source>
</reference>
<sequence length="316" mass="34444">MKMRYLLALLVVAVVAALFYWRHAQGTAPDDGADVQALYQGGRALPQGPLRVYHLGHSLVGRDMPAMLAQLAGAGHDYALQLGWGTALREHFQGRDAINGFDQENATPRHREAHEALSSGDYDAFVMTEMVRLQDAIQYKESPLYAGKWAAKAAQANPGGQIFLYESWHALDDQPDWLSRLPQDLETLWKPGLLWPAARAAGKPVWLIPAGQVMARLVAEAEARGGIAELASREDLFARNPDGSLDPIHPNDLGAYLVALTHYAVLYGQSPVGLPHALMRADGSPADAPSPELARRMQELVWEVVSTQPLTGLAPP</sequence>
<dbReference type="GO" id="GO:0016788">
    <property type="term" value="F:hydrolase activity, acting on ester bonds"/>
    <property type="evidence" value="ECO:0007669"/>
    <property type="project" value="UniProtKB-ARBA"/>
</dbReference>
<dbReference type="Proteomes" id="UP000323956">
    <property type="component" value="Unassembled WGS sequence"/>
</dbReference>
<gene>
    <name evidence="2" type="ORF">SAMN05421641_11326</name>
</gene>
<dbReference type="AlphaFoldDB" id="A0A1N6V8L0"/>
<proteinExistence type="predicted"/>
<protein>
    <recommendedName>
        <fullName evidence="4">SGNH/GDSL hydrolase family protein</fullName>
    </recommendedName>
</protein>
<evidence type="ECO:0000256" key="1">
    <source>
        <dbReference type="SAM" id="SignalP"/>
    </source>
</evidence>
<evidence type="ECO:0000313" key="2">
    <source>
        <dbReference type="EMBL" id="SIQ74059.1"/>
    </source>
</evidence>
<evidence type="ECO:0000313" key="3">
    <source>
        <dbReference type="Proteomes" id="UP000323956"/>
    </source>
</evidence>
<accession>A0A1N6V8L0</accession>
<feature type="chain" id="PRO_5012478539" description="SGNH/GDSL hydrolase family protein" evidence="1">
    <location>
        <begin position="25"/>
        <end position="316"/>
    </location>
</feature>
<feature type="signal peptide" evidence="1">
    <location>
        <begin position="1"/>
        <end position="24"/>
    </location>
</feature>
<dbReference type="Gene3D" id="3.40.50.1110">
    <property type="entry name" value="SGNH hydrolase"/>
    <property type="match status" value="1"/>
</dbReference>
<organism evidence="2 3">
    <name type="scientific">Paracoccus thiocyanatus</name>
    <dbReference type="NCBI Taxonomy" id="34006"/>
    <lineage>
        <taxon>Bacteria</taxon>
        <taxon>Pseudomonadati</taxon>
        <taxon>Pseudomonadota</taxon>
        <taxon>Alphaproteobacteria</taxon>
        <taxon>Rhodobacterales</taxon>
        <taxon>Paracoccaceae</taxon>
        <taxon>Paracoccus</taxon>
    </lineage>
</organism>
<keyword evidence="1" id="KW-0732">Signal</keyword>
<dbReference type="InterPro" id="IPR036514">
    <property type="entry name" value="SGNH_hydro_sf"/>
</dbReference>
<evidence type="ECO:0008006" key="4">
    <source>
        <dbReference type="Google" id="ProtNLM"/>
    </source>
</evidence>